<organism evidence="1 2">
    <name type="scientific">Sphingomonas ginsenosidivorax</name>
    <dbReference type="NCBI Taxonomy" id="862135"/>
    <lineage>
        <taxon>Bacteria</taxon>
        <taxon>Pseudomonadati</taxon>
        <taxon>Pseudomonadota</taxon>
        <taxon>Alphaproteobacteria</taxon>
        <taxon>Sphingomonadales</taxon>
        <taxon>Sphingomonadaceae</taxon>
        <taxon>Sphingomonas</taxon>
    </lineage>
</organism>
<gene>
    <name evidence="1" type="ORF">FSB78_01540</name>
</gene>
<evidence type="ECO:0000313" key="1">
    <source>
        <dbReference type="EMBL" id="TXC69784.1"/>
    </source>
</evidence>
<accession>A0A5C6UAN5</accession>
<protein>
    <submittedName>
        <fullName evidence="1">Uncharacterized protein</fullName>
    </submittedName>
</protein>
<dbReference type="Proteomes" id="UP000321250">
    <property type="component" value="Unassembled WGS sequence"/>
</dbReference>
<dbReference type="EMBL" id="VOQR01000001">
    <property type="protein sequence ID" value="TXC69784.1"/>
    <property type="molecule type" value="Genomic_DNA"/>
</dbReference>
<keyword evidence="2" id="KW-1185">Reference proteome</keyword>
<dbReference type="AlphaFoldDB" id="A0A5C6UAN5"/>
<name>A0A5C6UAN5_9SPHN</name>
<reference evidence="1 2" key="1">
    <citation type="journal article" date="2013" name="Antonie Van Leeuwenhoek">
        <title>Sphingomonas ginsenosidivorax sp. nov., with the ability to transform ginsenosides.</title>
        <authorList>
            <person name="Jin X.F."/>
            <person name="Kim J.K."/>
            <person name="Liu Q.M."/>
            <person name="Kang M.S."/>
            <person name="He D."/>
            <person name="Jin F.X."/>
            <person name="Kim S.C."/>
            <person name="Im W.T."/>
        </authorList>
    </citation>
    <scope>NUCLEOTIDE SEQUENCE [LARGE SCALE GENOMIC DNA]</scope>
    <source>
        <strain evidence="1 2">KHI67</strain>
    </source>
</reference>
<proteinExistence type="predicted"/>
<comment type="caution">
    <text evidence="1">The sequence shown here is derived from an EMBL/GenBank/DDBJ whole genome shotgun (WGS) entry which is preliminary data.</text>
</comment>
<evidence type="ECO:0000313" key="2">
    <source>
        <dbReference type="Proteomes" id="UP000321250"/>
    </source>
</evidence>
<dbReference type="RefSeq" id="WP_147079368.1">
    <property type="nucleotide sequence ID" value="NZ_VOQR01000001.1"/>
</dbReference>
<sequence length="63" mass="7074">MSIAFNKHESPEAQATLSNVFTNYPNTLFVSAAGNATDGTLQPTWTSSYTFQQRWVVRTPQTY</sequence>